<dbReference type="SUPFAM" id="SSF116734">
    <property type="entry name" value="DNA methylase specificity domain"/>
    <property type="match status" value="2"/>
</dbReference>
<dbReference type="EMBL" id="VFRP01000001">
    <property type="protein sequence ID" value="TPE53930.1"/>
    <property type="molecule type" value="Genomic_DNA"/>
</dbReference>
<feature type="domain" description="Type I restriction modification DNA specificity" evidence="4">
    <location>
        <begin position="3"/>
        <end position="162"/>
    </location>
</feature>
<comment type="similarity">
    <text evidence="1">Belongs to the type-I restriction system S methylase family.</text>
</comment>
<organism evidence="5 6">
    <name type="scientific">Amaricoccus solimangrovi</name>
    <dbReference type="NCBI Taxonomy" id="2589815"/>
    <lineage>
        <taxon>Bacteria</taxon>
        <taxon>Pseudomonadati</taxon>
        <taxon>Pseudomonadota</taxon>
        <taxon>Alphaproteobacteria</taxon>
        <taxon>Rhodobacterales</taxon>
        <taxon>Paracoccaceae</taxon>
        <taxon>Amaricoccus</taxon>
    </lineage>
</organism>
<evidence type="ECO:0000256" key="2">
    <source>
        <dbReference type="ARBA" id="ARBA00022747"/>
    </source>
</evidence>
<dbReference type="PANTHER" id="PTHR30408:SF12">
    <property type="entry name" value="TYPE I RESTRICTION ENZYME MJAVIII SPECIFICITY SUBUNIT"/>
    <property type="match status" value="1"/>
</dbReference>
<keyword evidence="6" id="KW-1185">Reference proteome</keyword>
<evidence type="ECO:0000256" key="3">
    <source>
        <dbReference type="ARBA" id="ARBA00023125"/>
    </source>
</evidence>
<evidence type="ECO:0000259" key="4">
    <source>
        <dbReference type="Pfam" id="PF01420"/>
    </source>
</evidence>
<dbReference type="InterPro" id="IPR044946">
    <property type="entry name" value="Restrct_endonuc_typeI_TRD_sf"/>
</dbReference>
<dbReference type="AlphaFoldDB" id="A0A501WZ03"/>
<accession>A0A501WZ03</accession>
<dbReference type="CDD" id="cd16961">
    <property type="entry name" value="RMtype1_S_TRD-CR_like"/>
    <property type="match status" value="1"/>
</dbReference>
<proteinExistence type="inferred from homology"/>
<dbReference type="GO" id="GO:0009307">
    <property type="term" value="P:DNA restriction-modification system"/>
    <property type="evidence" value="ECO:0007669"/>
    <property type="project" value="UniProtKB-KW"/>
</dbReference>
<dbReference type="PANTHER" id="PTHR30408">
    <property type="entry name" value="TYPE-1 RESTRICTION ENZYME ECOKI SPECIFICITY PROTEIN"/>
    <property type="match status" value="1"/>
</dbReference>
<reference evidence="5 6" key="1">
    <citation type="submission" date="2019-06" db="EMBL/GenBank/DDBJ databases">
        <title>A novel bacterium of genus Amaricoccus, isolated from marine sediment.</title>
        <authorList>
            <person name="Huang H."/>
            <person name="Mo K."/>
            <person name="Hu Y."/>
        </authorList>
    </citation>
    <scope>NUCLEOTIDE SEQUENCE [LARGE SCALE GENOMIC DNA]</scope>
    <source>
        <strain evidence="5 6">HB172011</strain>
    </source>
</reference>
<evidence type="ECO:0000313" key="5">
    <source>
        <dbReference type="EMBL" id="TPE53930.1"/>
    </source>
</evidence>
<dbReference type="Gene3D" id="3.90.220.20">
    <property type="entry name" value="DNA methylase specificity domains"/>
    <property type="match status" value="2"/>
</dbReference>
<dbReference type="InterPro" id="IPR052021">
    <property type="entry name" value="Type-I_RS_S_subunit"/>
</dbReference>
<gene>
    <name evidence="5" type="ORF">FJM51_02475</name>
</gene>
<comment type="caution">
    <text evidence="5">The sequence shown here is derived from an EMBL/GenBank/DDBJ whole genome shotgun (WGS) entry which is preliminary data.</text>
</comment>
<dbReference type="InterPro" id="IPR000055">
    <property type="entry name" value="Restrct_endonuc_typeI_TRD"/>
</dbReference>
<dbReference type="Pfam" id="PF01420">
    <property type="entry name" value="Methylase_S"/>
    <property type="match status" value="1"/>
</dbReference>
<evidence type="ECO:0000256" key="1">
    <source>
        <dbReference type="ARBA" id="ARBA00010923"/>
    </source>
</evidence>
<keyword evidence="3" id="KW-0238">DNA-binding</keyword>
<keyword evidence="2" id="KW-0680">Restriction system</keyword>
<dbReference type="GO" id="GO:0003677">
    <property type="term" value="F:DNA binding"/>
    <property type="evidence" value="ECO:0007669"/>
    <property type="project" value="UniProtKB-KW"/>
</dbReference>
<name>A0A501WZ03_9RHOB</name>
<protein>
    <recommendedName>
        <fullName evidence="4">Type I restriction modification DNA specificity domain-containing protein</fullName>
    </recommendedName>
</protein>
<dbReference type="RefSeq" id="WP_181164413.1">
    <property type="nucleotide sequence ID" value="NZ_VFRP01000001.1"/>
</dbReference>
<dbReference type="Proteomes" id="UP000319255">
    <property type="component" value="Unassembled WGS sequence"/>
</dbReference>
<evidence type="ECO:0000313" key="6">
    <source>
        <dbReference type="Proteomes" id="UP000319255"/>
    </source>
</evidence>
<sequence>MSWPMVALHELAEIERRAVEPRDIRTGTTYVGLEHIGSWGAFFAPITVSAGELASNKFRFDSETILYGKLRPYLAKIVAPDRSGVCSTDILPIRPGKRVDRMFLLHYLRSPAQVAEAANKSTGINLPRLPPSELATTEIPLPPLAEQRRIAGILDAADALRRRRREALALLDALPGAIFAEMFGDPVERSRDREFVPLGEITSKVGSGATPRGGATVYREKGTKFIRSMNVRDGIFSEEGMVCIDDAAARQLSNVEVTENDVFLNITGASVARCCRSDDSLSGARVNQHVAIIRPSNAIFTDFIMGALCHPHMNANLLRIAEAGATRQAITKSEIERLEVPAPSEHEAEEYSRRLRAGLETLRAVPIPCEAPGQDADMGDEYPRLG</sequence>
<feature type="non-terminal residue" evidence="5">
    <location>
        <position position="386"/>
    </location>
</feature>